<keyword evidence="2" id="KW-0472">Membrane</keyword>
<feature type="domain" description="DUF5666" evidence="3">
    <location>
        <begin position="141"/>
        <end position="205"/>
    </location>
</feature>
<feature type="region of interest" description="Disordered" evidence="1">
    <location>
        <begin position="168"/>
        <end position="192"/>
    </location>
</feature>
<comment type="caution">
    <text evidence="4">The sequence shown here is derived from an EMBL/GenBank/DDBJ whole genome shotgun (WGS) entry which is preliminary data.</text>
</comment>
<dbReference type="InterPro" id="IPR043724">
    <property type="entry name" value="DUF5666"/>
</dbReference>
<reference evidence="4 5" key="1">
    <citation type="submission" date="2023-07" db="EMBL/GenBank/DDBJ databases">
        <title>Sequencing the genomes of 1000 actinobacteria strains.</title>
        <authorList>
            <person name="Klenk H.-P."/>
        </authorList>
    </citation>
    <scope>NUCLEOTIDE SEQUENCE [LARGE SCALE GENOMIC DNA]</scope>
    <source>
        <strain evidence="4 5">DSM 44388</strain>
    </source>
</reference>
<keyword evidence="5" id="KW-1185">Reference proteome</keyword>
<sequence>MEPAPPTAPAGIDRTEIQAGPSRGGYIPPADDDLDLLAESNRRMGKVTIALMAAVLAGLAFIGGVVVQKQFGNSSAGAPGGGMSAMGGNRSGGYGQSGGVQGGYGGGGGFGGGGMPGQGSGTAQGGSAAQSETASTPVVVGTVTRISGTTIVVKNFSDKSVTVKVPQGTTVSSSTDSALTGLSKGDSVSVAGTTADDGVVTATSITAS</sequence>
<feature type="region of interest" description="Disordered" evidence="1">
    <location>
        <begin position="1"/>
        <end position="28"/>
    </location>
</feature>
<evidence type="ECO:0000256" key="1">
    <source>
        <dbReference type="SAM" id="MobiDB-lite"/>
    </source>
</evidence>
<protein>
    <recommendedName>
        <fullName evidence="3">DUF5666 domain-containing protein</fullName>
    </recommendedName>
</protein>
<keyword evidence="2" id="KW-0812">Transmembrane</keyword>
<dbReference type="RefSeq" id="WP_307242018.1">
    <property type="nucleotide sequence ID" value="NZ_JAUSQZ010000001.1"/>
</dbReference>
<dbReference type="Proteomes" id="UP001235712">
    <property type="component" value="Unassembled WGS sequence"/>
</dbReference>
<dbReference type="EMBL" id="JAUSQZ010000001">
    <property type="protein sequence ID" value="MDP9826809.1"/>
    <property type="molecule type" value="Genomic_DNA"/>
</dbReference>
<evidence type="ECO:0000256" key="2">
    <source>
        <dbReference type="SAM" id="Phobius"/>
    </source>
</evidence>
<keyword evidence="2" id="KW-1133">Transmembrane helix</keyword>
<name>A0ABT9P2A0_9ACTN</name>
<dbReference type="Pfam" id="PF18914">
    <property type="entry name" value="DUF5666"/>
    <property type="match status" value="1"/>
</dbReference>
<accession>A0ABT9P2A0</accession>
<feature type="region of interest" description="Disordered" evidence="1">
    <location>
        <begin position="107"/>
        <end position="133"/>
    </location>
</feature>
<organism evidence="4 5">
    <name type="scientific">Kineosporia succinea</name>
    <dbReference type="NCBI Taxonomy" id="84632"/>
    <lineage>
        <taxon>Bacteria</taxon>
        <taxon>Bacillati</taxon>
        <taxon>Actinomycetota</taxon>
        <taxon>Actinomycetes</taxon>
        <taxon>Kineosporiales</taxon>
        <taxon>Kineosporiaceae</taxon>
        <taxon>Kineosporia</taxon>
    </lineage>
</organism>
<evidence type="ECO:0000259" key="3">
    <source>
        <dbReference type="Pfam" id="PF18914"/>
    </source>
</evidence>
<feature type="compositionally biased region" description="Polar residues" evidence="1">
    <location>
        <begin position="168"/>
        <end position="180"/>
    </location>
</feature>
<evidence type="ECO:0000313" key="5">
    <source>
        <dbReference type="Proteomes" id="UP001235712"/>
    </source>
</evidence>
<feature type="compositionally biased region" description="Gly residues" evidence="1">
    <location>
        <begin position="107"/>
        <end position="124"/>
    </location>
</feature>
<proteinExistence type="predicted"/>
<evidence type="ECO:0000313" key="4">
    <source>
        <dbReference type="EMBL" id="MDP9826809.1"/>
    </source>
</evidence>
<gene>
    <name evidence="4" type="ORF">J2S57_002558</name>
</gene>
<feature type="transmembrane region" description="Helical" evidence="2">
    <location>
        <begin position="47"/>
        <end position="67"/>
    </location>
</feature>